<dbReference type="InterPro" id="IPR032276">
    <property type="entry name" value="DUF4836"/>
</dbReference>
<keyword evidence="3" id="KW-1185">Reference proteome</keyword>
<sequence>MKHFFTTCKAACLAAVAALTAACGSEADYRTALPADAFVTMSFNPAQLAAKSGMGDMSQHPLCLRIEKELNGMEGLSAEEKAYCLALLKNPEETGIDGSRDAYLFLSPENLSAANPVVRGGMLLPIGDLTKFETLIDRINTRSGSETVREGELSVVRIGEQEGVSGLCAYDGAACMLYFAQDAYEETLSRVKGLFAQKREESLVGNAAVERLFSEKNDINVAVSYGVLVQENPMLASLPMAGALEGVKALGSVNFEKGRIVADGSMAFDSKEAEEELASFYTYVKPQKGSLLKYAPASTVAALGCGLNGSELYAMLSQMPGYGMLLANPMVKQVMDAFDGDLLLLFSGMLPGGSYPVASLLAEVGDPSVVDQLVANLPGMPLVKTGEGAYTVSLGTLSAFFGVKDGVLYFTTDAAVKTALDGTKIDAMAGCDEVFAGQWSSFCFDFKGLNALLGTLTDVRAPQAAVGVTLLGMFDRMEAWGAKDGGKVVVEMADKERNALETICSTADGLIREALPQE</sequence>
<dbReference type="Proteomes" id="UP000319374">
    <property type="component" value="Chromosome"/>
</dbReference>
<feature type="chain" id="PRO_5021478796" evidence="1">
    <location>
        <begin position="28"/>
        <end position="518"/>
    </location>
</feature>
<reference evidence="3" key="1">
    <citation type="submission" date="2019-06" db="EMBL/GenBank/DDBJ databases">
        <title>Alistipes onderdonkii subsp. vulgaris subsp. nov., Alistipes dispar sp. nov. and Alistipes communis sp. nov., isolated from human faeces, and creation of Alistipes onderdonkii subsp. onderdonkii subsp. nov.</title>
        <authorList>
            <person name="Sakamoto M."/>
            <person name="Ikeyama N."/>
            <person name="Ogata Y."/>
            <person name="Suda W."/>
            <person name="Iino T."/>
            <person name="Hattori M."/>
            <person name="Ohkuma M."/>
        </authorList>
    </citation>
    <scope>NUCLEOTIDE SEQUENCE [LARGE SCALE GENOMIC DNA]</scope>
    <source>
        <strain evidence="3">5CPEGH6</strain>
    </source>
</reference>
<dbReference type="PROSITE" id="PS51257">
    <property type="entry name" value="PROKAR_LIPOPROTEIN"/>
    <property type="match status" value="1"/>
</dbReference>
<evidence type="ECO:0000256" key="1">
    <source>
        <dbReference type="SAM" id="SignalP"/>
    </source>
</evidence>
<organism evidence="2 3">
    <name type="scientific">Alistipes dispar</name>
    <dbReference type="NCBI Taxonomy" id="2585119"/>
    <lineage>
        <taxon>Bacteria</taxon>
        <taxon>Pseudomonadati</taxon>
        <taxon>Bacteroidota</taxon>
        <taxon>Bacteroidia</taxon>
        <taxon>Bacteroidales</taxon>
        <taxon>Rikenellaceae</taxon>
        <taxon>Alistipes</taxon>
    </lineage>
</organism>
<protein>
    <submittedName>
        <fullName evidence="2">DUF4836 domain-containing protein</fullName>
    </submittedName>
</protein>
<accession>A0A4Y1X1T3</accession>
<feature type="signal peptide" evidence="1">
    <location>
        <begin position="1"/>
        <end position="27"/>
    </location>
</feature>
<dbReference type="GeneID" id="98673895"/>
<gene>
    <name evidence="2" type="ORF">A5CPEGH6_19110</name>
</gene>
<dbReference type="KEGG" id="ada:A5CPEGH6_19110"/>
<name>A0A4Y1X1T3_9BACT</name>
<dbReference type="RefSeq" id="WP_141429424.1">
    <property type="nucleotide sequence ID" value="NZ_AP019736.1"/>
</dbReference>
<dbReference type="EMBL" id="AP019736">
    <property type="protein sequence ID" value="BBL07273.1"/>
    <property type="molecule type" value="Genomic_DNA"/>
</dbReference>
<proteinExistence type="predicted"/>
<evidence type="ECO:0000313" key="3">
    <source>
        <dbReference type="Proteomes" id="UP000319374"/>
    </source>
</evidence>
<evidence type="ECO:0000313" key="2">
    <source>
        <dbReference type="EMBL" id="BBL07273.1"/>
    </source>
</evidence>
<dbReference type="AlphaFoldDB" id="A0A4Y1X1T3"/>
<dbReference type="Pfam" id="PF16120">
    <property type="entry name" value="DUF4836"/>
    <property type="match status" value="1"/>
</dbReference>
<keyword evidence="1" id="KW-0732">Signal</keyword>
<dbReference type="OrthoDB" id="1004166at2"/>